<dbReference type="OrthoDB" id="5856787at2759"/>
<proteinExistence type="predicted"/>
<dbReference type="InterPro" id="IPR047187">
    <property type="entry name" value="SF1_C_Upf1"/>
</dbReference>
<evidence type="ECO:0000313" key="7">
    <source>
        <dbReference type="Proteomes" id="UP000268014"/>
    </source>
</evidence>
<protein>
    <submittedName>
        <fullName evidence="8">AAA_12 domain-containing protein</fullName>
    </submittedName>
</protein>
<sequence length="423" mass="47795">MQSQHIRAVRYISEAVAQNIKHESAFALQSLMEKFHVTHGHLMLQALYEAFKQFSDDRRQLRNFMFSGTAANIVSTEHKKLLFLEERTSWKLKVLTRKFIKSYRPNVYLCTVSTALNLRRKKGLWRRIGNSWHIFILDEASMVPAATLMALISRFPNALVTLIGDSKQLPPYVGVQNVPFSVAVSSRSVLDLVANPAWTPISHLRTVYRPHIEVMQLNSELFYSGTLIRGVPVSLLTGSHSNTVEATAAHVLVRLLTVKGIPPTDVMVICLYRDQKLLCERILQETGVVVSTVDSAQGKERSIVILCTTRTQIERTAAASFFSDVKRLNVALSRAKDGMFILGFLPCLRKTAVWANIVGEPIEWAGREAKMPRGIRTRSGVRNGQETVTYTPLSLSLIDTLIFLRLFQVYVHRCREDALFIRA</sequence>
<dbReference type="AlphaFoldDB" id="A0A0N4WA16"/>
<evidence type="ECO:0000256" key="3">
    <source>
        <dbReference type="ARBA" id="ARBA00022806"/>
    </source>
</evidence>
<feature type="domain" description="DNA2/NAM7 helicase-like C-terminal" evidence="5">
    <location>
        <begin position="238"/>
        <end position="343"/>
    </location>
</feature>
<dbReference type="GO" id="GO:0005524">
    <property type="term" value="F:ATP binding"/>
    <property type="evidence" value="ECO:0007669"/>
    <property type="project" value="UniProtKB-KW"/>
</dbReference>
<dbReference type="STRING" id="6290.A0A0N4WA16"/>
<accession>A0A0N4WA16</accession>
<dbReference type="WBParaSite" id="HPLM_0000719301-mRNA-1">
    <property type="protein sequence ID" value="HPLM_0000719301-mRNA-1"/>
    <property type="gene ID" value="HPLM_0000719301"/>
</dbReference>
<keyword evidence="7" id="KW-1185">Reference proteome</keyword>
<dbReference type="Pfam" id="PF13087">
    <property type="entry name" value="AAA_12"/>
    <property type="match status" value="1"/>
</dbReference>
<reference evidence="6 7" key="2">
    <citation type="submission" date="2018-11" db="EMBL/GenBank/DDBJ databases">
        <authorList>
            <consortium name="Pathogen Informatics"/>
        </authorList>
    </citation>
    <scope>NUCLEOTIDE SEQUENCE [LARGE SCALE GENOMIC DNA]</scope>
    <source>
        <strain evidence="6 7">MHpl1</strain>
    </source>
</reference>
<evidence type="ECO:0000256" key="2">
    <source>
        <dbReference type="ARBA" id="ARBA00022801"/>
    </source>
</evidence>
<keyword evidence="2" id="KW-0378">Hydrolase</keyword>
<reference evidence="8" key="1">
    <citation type="submission" date="2017-02" db="UniProtKB">
        <authorList>
            <consortium name="WormBaseParasite"/>
        </authorList>
    </citation>
    <scope>IDENTIFICATION</scope>
</reference>
<evidence type="ECO:0000313" key="8">
    <source>
        <dbReference type="WBParaSite" id="HPLM_0000719301-mRNA-1"/>
    </source>
</evidence>
<dbReference type="InterPro" id="IPR050534">
    <property type="entry name" value="Coronavir_polyprotein_1ab"/>
</dbReference>
<dbReference type="InterPro" id="IPR041679">
    <property type="entry name" value="DNA2/NAM7-like_C"/>
</dbReference>
<keyword evidence="3" id="KW-0347">Helicase</keyword>
<keyword evidence="4" id="KW-0067">ATP-binding</keyword>
<evidence type="ECO:0000256" key="1">
    <source>
        <dbReference type="ARBA" id="ARBA00022741"/>
    </source>
</evidence>
<dbReference type="InterPro" id="IPR027417">
    <property type="entry name" value="P-loop_NTPase"/>
</dbReference>
<dbReference type="CDD" id="cd18808">
    <property type="entry name" value="SF1_C_Upf1"/>
    <property type="match status" value="1"/>
</dbReference>
<dbReference type="Proteomes" id="UP000268014">
    <property type="component" value="Unassembled WGS sequence"/>
</dbReference>
<gene>
    <name evidence="6" type="ORF">HPLM_LOCUS7185</name>
</gene>
<dbReference type="SUPFAM" id="SSF52540">
    <property type="entry name" value="P-loop containing nucleoside triphosphate hydrolases"/>
    <property type="match status" value="1"/>
</dbReference>
<dbReference type="PANTHER" id="PTHR43788">
    <property type="entry name" value="DNA2/NAM7 HELICASE FAMILY MEMBER"/>
    <property type="match status" value="1"/>
</dbReference>
<dbReference type="GO" id="GO:0043139">
    <property type="term" value="F:5'-3' DNA helicase activity"/>
    <property type="evidence" value="ECO:0007669"/>
    <property type="project" value="TreeGrafter"/>
</dbReference>
<organism evidence="8">
    <name type="scientific">Haemonchus placei</name>
    <name type="common">Barber's pole worm</name>
    <dbReference type="NCBI Taxonomy" id="6290"/>
    <lineage>
        <taxon>Eukaryota</taxon>
        <taxon>Metazoa</taxon>
        <taxon>Ecdysozoa</taxon>
        <taxon>Nematoda</taxon>
        <taxon>Chromadorea</taxon>
        <taxon>Rhabditida</taxon>
        <taxon>Rhabditina</taxon>
        <taxon>Rhabditomorpha</taxon>
        <taxon>Strongyloidea</taxon>
        <taxon>Trichostrongylidae</taxon>
        <taxon>Haemonchus</taxon>
    </lineage>
</organism>
<keyword evidence="1" id="KW-0547">Nucleotide-binding</keyword>
<evidence type="ECO:0000259" key="5">
    <source>
        <dbReference type="Pfam" id="PF13087"/>
    </source>
</evidence>
<dbReference type="PANTHER" id="PTHR43788:SF16">
    <property type="entry name" value="HELICASE WITH ZINC FINGER 2"/>
    <property type="match status" value="1"/>
</dbReference>
<name>A0A0N4WA16_HAEPC</name>
<evidence type="ECO:0000313" key="6">
    <source>
        <dbReference type="EMBL" id="VDO31178.1"/>
    </source>
</evidence>
<evidence type="ECO:0000256" key="4">
    <source>
        <dbReference type="ARBA" id="ARBA00022840"/>
    </source>
</evidence>
<dbReference type="GO" id="GO:0016787">
    <property type="term" value="F:hydrolase activity"/>
    <property type="evidence" value="ECO:0007669"/>
    <property type="project" value="UniProtKB-KW"/>
</dbReference>
<dbReference type="EMBL" id="UZAF01016616">
    <property type="protein sequence ID" value="VDO31178.1"/>
    <property type="molecule type" value="Genomic_DNA"/>
</dbReference>
<dbReference type="Gene3D" id="3.40.50.300">
    <property type="entry name" value="P-loop containing nucleotide triphosphate hydrolases"/>
    <property type="match status" value="2"/>
</dbReference>